<evidence type="ECO:0000313" key="3">
    <source>
        <dbReference type="Proteomes" id="UP000789375"/>
    </source>
</evidence>
<dbReference type="AlphaFoldDB" id="A0A9N9ABD8"/>
<accession>A0A9N9ABD8</accession>
<evidence type="ECO:0000256" key="1">
    <source>
        <dbReference type="SAM" id="MobiDB-lite"/>
    </source>
</evidence>
<keyword evidence="3" id="KW-1185">Reference proteome</keyword>
<proteinExistence type="predicted"/>
<organism evidence="2 3">
    <name type="scientific">Funneliformis mosseae</name>
    <name type="common">Endomycorrhizal fungus</name>
    <name type="synonym">Glomus mosseae</name>
    <dbReference type="NCBI Taxonomy" id="27381"/>
    <lineage>
        <taxon>Eukaryota</taxon>
        <taxon>Fungi</taxon>
        <taxon>Fungi incertae sedis</taxon>
        <taxon>Mucoromycota</taxon>
        <taxon>Glomeromycotina</taxon>
        <taxon>Glomeromycetes</taxon>
        <taxon>Glomerales</taxon>
        <taxon>Glomeraceae</taxon>
        <taxon>Funneliformis</taxon>
    </lineage>
</organism>
<reference evidence="2" key="1">
    <citation type="submission" date="2021-06" db="EMBL/GenBank/DDBJ databases">
        <authorList>
            <person name="Kallberg Y."/>
            <person name="Tangrot J."/>
            <person name="Rosling A."/>
        </authorList>
    </citation>
    <scope>NUCLEOTIDE SEQUENCE</scope>
    <source>
        <strain evidence="2">87-6 pot B 2015</strain>
    </source>
</reference>
<dbReference type="EMBL" id="CAJVPP010000956">
    <property type="protein sequence ID" value="CAG8524355.1"/>
    <property type="molecule type" value="Genomic_DNA"/>
</dbReference>
<comment type="caution">
    <text evidence="2">The sequence shown here is derived from an EMBL/GenBank/DDBJ whole genome shotgun (WGS) entry which is preliminary data.</text>
</comment>
<feature type="region of interest" description="Disordered" evidence="1">
    <location>
        <begin position="42"/>
        <end position="71"/>
    </location>
</feature>
<sequence>MSVLVDDNPASNIKSIACEMVPYSAIVQHLNLNVFGQQQTPENLIDNDMKSIQPNVTDNNPSPTSQQDNNN</sequence>
<protein>
    <submittedName>
        <fullName evidence="2">15650_t:CDS:1</fullName>
    </submittedName>
</protein>
<gene>
    <name evidence="2" type="ORF">FMOSSE_LOCUS5193</name>
</gene>
<feature type="compositionally biased region" description="Polar residues" evidence="1">
    <location>
        <begin position="50"/>
        <end position="71"/>
    </location>
</feature>
<evidence type="ECO:0000313" key="2">
    <source>
        <dbReference type="EMBL" id="CAG8524355.1"/>
    </source>
</evidence>
<dbReference type="Proteomes" id="UP000789375">
    <property type="component" value="Unassembled WGS sequence"/>
</dbReference>
<name>A0A9N9ABD8_FUNMO</name>